<proteinExistence type="predicted"/>
<dbReference type="Pfam" id="PF00089">
    <property type="entry name" value="Trypsin"/>
    <property type="match status" value="1"/>
</dbReference>
<dbReference type="Proteomes" id="UP000276133">
    <property type="component" value="Unassembled WGS sequence"/>
</dbReference>
<accession>A0A3M7R3D3</accession>
<comment type="caution">
    <text evidence="3">The sequence shown here is derived from an EMBL/GenBank/DDBJ whole genome shotgun (WGS) entry which is preliminary data.</text>
</comment>
<dbReference type="EMBL" id="REGN01004385">
    <property type="protein sequence ID" value="RNA17745.1"/>
    <property type="molecule type" value="Genomic_DNA"/>
</dbReference>
<dbReference type="STRING" id="10195.A0A3M7R3D3"/>
<dbReference type="InterPro" id="IPR001254">
    <property type="entry name" value="Trypsin_dom"/>
</dbReference>
<dbReference type="InterPro" id="IPR009003">
    <property type="entry name" value="Peptidase_S1_PA"/>
</dbReference>
<dbReference type="InterPro" id="IPR043504">
    <property type="entry name" value="Peptidase_S1_PA_chymotrypsin"/>
</dbReference>
<evidence type="ECO:0000259" key="2">
    <source>
        <dbReference type="Pfam" id="PF00089"/>
    </source>
</evidence>
<reference evidence="3 4" key="1">
    <citation type="journal article" date="2018" name="Sci. Rep.">
        <title>Genomic signatures of local adaptation to the degree of environmental predictability in rotifers.</title>
        <authorList>
            <person name="Franch-Gras L."/>
            <person name="Hahn C."/>
            <person name="Garcia-Roger E.M."/>
            <person name="Carmona M.J."/>
            <person name="Serra M."/>
            <person name="Gomez A."/>
        </authorList>
    </citation>
    <scope>NUCLEOTIDE SEQUENCE [LARGE SCALE GENOMIC DNA]</scope>
    <source>
        <strain evidence="3">HYR1</strain>
    </source>
</reference>
<feature type="domain" description="Peptidase S1" evidence="2">
    <location>
        <begin position="240"/>
        <end position="303"/>
    </location>
</feature>
<protein>
    <submittedName>
        <fullName evidence="3">Plasma kallikrein</fullName>
    </submittedName>
</protein>
<evidence type="ECO:0000313" key="4">
    <source>
        <dbReference type="Proteomes" id="UP000276133"/>
    </source>
</evidence>
<feature type="transmembrane region" description="Helical" evidence="1">
    <location>
        <begin position="18"/>
        <end position="37"/>
    </location>
</feature>
<sequence>MTNLLQPADIGHVIQIKLILYTGIPVLLDMFLAILWLSDIWENIPTHQMINSFDSCGITGNNLLHTTLKKEEDILGFEEGDELFENGANEKKNETETDDHLPEINAPIQSFQIEPLSSNAAAQETLPSQSIGEIPITHNYASNNFLNRYEAYEPFNYHQPNLIILPFQSKSFSETPQPFRPHLVLPQSVLAQSVLPESVLAKSVLDKQCQKDQLVSKSTPKLVRDYELRYQILDPPLFDSSVNISAGEKGKSICFGDSRGPLVVKVDEKWQLAGIPSWVLQTFIQSCYDGGAFTKTSVYINWIKENIQGN</sequence>
<gene>
    <name evidence="3" type="ORF">BpHYR1_042135</name>
</gene>
<keyword evidence="1" id="KW-0812">Transmembrane</keyword>
<name>A0A3M7R3D3_BRAPC</name>
<dbReference type="GO" id="GO:0006508">
    <property type="term" value="P:proteolysis"/>
    <property type="evidence" value="ECO:0007669"/>
    <property type="project" value="InterPro"/>
</dbReference>
<dbReference type="SUPFAM" id="SSF50494">
    <property type="entry name" value="Trypsin-like serine proteases"/>
    <property type="match status" value="1"/>
</dbReference>
<dbReference type="OrthoDB" id="5565075at2759"/>
<organism evidence="3 4">
    <name type="scientific">Brachionus plicatilis</name>
    <name type="common">Marine rotifer</name>
    <name type="synonym">Brachionus muelleri</name>
    <dbReference type="NCBI Taxonomy" id="10195"/>
    <lineage>
        <taxon>Eukaryota</taxon>
        <taxon>Metazoa</taxon>
        <taxon>Spiralia</taxon>
        <taxon>Gnathifera</taxon>
        <taxon>Rotifera</taxon>
        <taxon>Eurotatoria</taxon>
        <taxon>Monogononta</taxon>
        <taxon>Pseudotrocha</taxon>
        <taxon>Ploima</taxon>
        <taxon>Brachionidae</taxon>
        <taxon>Brachionus</taxon>
    </lineage>
</organism>
<keyword evidence="4" id="KW-1185">Reference proteome</keyword>
<keyword evidence="1" id="KW-1133">Transmembrane helix</keyword>
<evidence type="ECO:0000256" key="1">
    <source>
        <dbReference type="SAM" id="Phobius"/>
    </source>
</evidence>
<dbReference type="AlphaFoldDB" id="A0A3M7R3D3"/>
<dbReference type="GO" id="GO:0004252">
    <property type="term" value="F:serine-type endopeptidase activity"/>
    <property type="evidence" value="ECO:0007669"/>
    <property type="project" value="InterPro"/>
</dbReference>
<dbReference type="Gene3D" id="2.40.10.10">
    <property type="entry name" value="Trypsin-like serine proteases"/>
    <property type="match status" value="1"/>
</dbReference>
<keyword evidence="1" id="KW-0472">Membrane</keyword>
<evidence type="ECO:0000313" key="3">
    <source>
        <dbReference type="EMBL" id="RNA17745.1"/>
    </source>
</evidence>